<feature type="transmembrane region" description="Helical" evidence="1">
    <location>
        <begin position="259"/>
        <end position="277"/>
    </location>
</feature>
<dbReference type="AlphaFoldDB" id="A0A7S9D3Q7"/>
<gene>
    <name evidence="2" type="ORF">IC761_29755</name>
</gene>
<dbReference type="PANTHER" id="PTHR34219:SF6">
    <property type="entry name" value="BLR3280 PROTEIN"/>
    <property type="match status" value="1"/>
</dbReference>
<accession>A0A7S9D3Q7</accession>
<sequence length="481" mass="53651">MVGRRPLRILVLIHRWLSIPLCLLFAMWFASGIVMHFVPFPELTEAERFAGLSAIDVSMVKRSPGEAVAASTLKNVRRVRLWQRSDGPVYLVSAASGMKALHADDLRAADVDSEQVALAIASEYARLRGVNASAAMLAELADYDQWTVPNGLDGHRPLYRIALNDSAGMELYVSSRTGEIVRDTTRNERVWNYVGSVAHWIYPTALRKNWMAWNVTVWWLSLAAVIAALSGLIVGLLRLRRVRDRIVSPYRKWHAWHHWLGLASAVFVMTWIVSGWLSMDHGRLFTTGALTRSEADRIAGMPAWGELTSTVPGSISPAAREIEWFAFGDRIYQRIRTGVDAQQLSVVVPASDAPSSSFLQADEVNAVISRAVGGCSSTKAVERDDDYFVASEVAPAPVYRSVCGDVWYQIDGASGANLEKLDAQRRTYRWLYRALHTFDLPTLMARPSLRTAMVVVLCTFGVAFSITGVVIAWRRLRLEFR</sequence>
<feature type="transmembrane region" description="Helical" evidence="1">
    <location>
        <begin position="217"/>
        <end position="239"/>
    </location>
</feature>
<dbReference type="EMBL" id="CP061379">
    <property type="protein sequence ID" value="QPF90639.1"/>
    <property type="molecule type" value="Genomic_DNA"/>
</dbReference>
<dbReference type="Pfam" id="PF03929">
    <property type="entry name" value="PepSY_TM"/>
    <property type="match status" value="1"/>
</dbReference>
<protein>
    <submittedName>
        <fullName evidence="2">PepSY domain-containing protein</fullName>
    </submittedName>
</protein>
<reference evidence="2 3" key="1">
    <citation type="submission" date="2020-09" db="EMBL/GenBank/DDBJ databases">
        <title>Complete genomes of bradyrhizobia occurring on native shrubby legumes in Australia.</title>
        <authorList>
            <person name="Lafay B."/>
        </authorList>
    </citation>
    <scope>NUCLEOTIDE SEQUENCE [LARGE SCALE GENOMIC DNA]</scope>
    <source>
        <strain evidence="2 3">BDV5040</strain>
    </source>
</reference>
<proteinExistence type="predicted"/>
<keyword evidence="1" id="KW-0472">Membrane</keyword>
<dbReference type="InterPro" id="IPR005625">
    <property type="entry name" value="PepSY-ass_TM"/>
</dbReference>
<dbReference type="Proteomes" id="UP000594621">
    <property type="component" value="Chromosome"/>
</dbReference>
<dbReference type="KEGG" id="bcou:IC761_29755"/>
<evidence type="ECO:0000313" key="3">
    <source>
        <dbReference type="Proteomes" id="UP000594621"/>
    </source>
</evidence>
<keyword evidence="3" id="KW-1185">Reference proteome</keyword>
<dbReference type="PANTHER" id="PTHR34219">
    <property type="entry name" value="IRON-REGULATED INNER MEMBRANE PROTEIN-RELATED"/>
    <property type="match status" value="1"/>
</dbReference>
<feature type="transmembrane region" description="Helical" evidence="1">
    <location>
        <begin position="12"/>
        <end position="38"/>
    </location>
</feature>
<organism evidence="2 3">
    <name type="scientific">Bradyrhizobium commune</name>
    <dbReference type="NCBI Taxonomy" id="83627"/>
    <lineage>
        <taxon>Bacteria</taxon>
        <taxon>Pseudomonadati</taxon>
        <taxon>Pseudomonadota</taxon>
        <taxon>Alphaproteobacteria</taxon>
        <taxon>Hyphomicrobiales</taxon>
        <taxon>Nitrobacteraceae</taxon>
        <taxon>Bradyrhizobium</taxon>
    </lineage>
</organism>
<evidence type="ECO:0000313" key="2">
    <source>
        <dbReference type="EMBL" id="QPF90639.1"/>
    </source>
</evidence>
<keyword evidence="1" id="KW-0812">Transmembrane</keyword>
<name>A0A7S9D3Q7_9BRAD</name>
<keyword evidence="1" id="KW-1133">Transmembrane helix</keyword>
<feature type="transmembrane region" description="Helical" evidence="1">
    <location>
        <begin position="452"/>
        <end position="473"/>
    </location>
</feature>
<evidence type="ECO:0000256" key="1">
    <source>
        <dbReference type="SAM" id="Phobius"/>
    </source>
</evidence>